<feature type="region of interest" description="Disordered" evidence="1">
    <location>
        <begin position="1"/>
        <end position="80"/>
    </location>
</feature>
<protein>
    <recommendedName>
        <fullName evidence="2">Serine/threonine-protein kinase SMG1 N-terminal domain-containing protein</fullName>
    </recommendedName>
</protein>
<evidence type="ECO:0000256" key="1">
    <source>
        <dbReference type="SAM" id="MobiDB-lite"/>
    </source>
</evidence>
<reference evidence="3" key="2">
    <citation type="submission" date="2025-08" db="UniProtKB">
        <authorList>
            <consortium name="Ensembl"/>
        </authorList>
    </citation>
    <scope>IDENTIFICATION</scope>
</reference>
<sequence>MSRRAPGSRLSGASSSGTRQHYHSRSWNDWQPRTDSVSADQENLKYSSSRDRSSSSSYGLQSSNSAVVSRHRHDDIRVPTDIQNEEKGGYSVNGGSGENTYGRKSLGQELRVNNVTNSDFTSVQHGNRALVTKDMRKTQGKCCVVLKKKGNSVFLAKKILLLQ</sequence>
<accession>A0A670JZ63</accession>
<dbReference type="OMA" id="REDDREC"/>
<feature type="compositionally biased region" description="Low complexity" evidence="1">
    <location>
        <begin position="54"/>
        <end position="65"/>
    </location>
</feature>
<dbReference type="AlphaFoldDB" id="A0A670JZ63"/>
<organism evidence="3 4">
    <name type="scientific">Podarcis muralis</name>
    <name type="common">Wall lizard</name>
    <name type="synonym">Lacerta muralis</name>
    <dbReference type="NCBI Taxonomy" id="64176"/>
    <lineage>
        <taxon>Eukaryota</taxon>
        <taxon>Metazoa</taxon>
        <taxon>Chordata</taxon>
        <taxon>Craniata</taxon>
        <taxon>Vertebrata</taxon>
        <taxon>Euteleostomi</taxon>
        <taxon>Lepidosauria</taxon>
        <taxon>Squamata</taxon>
        <taxon>Bifurcata</taxon>
        <taxon>Unidentata</taxon>
        <taxon>Episquamata</taxon>
        <taxon>Laterata</taxon>
        <taxon>Lacertibaenia</taxon>
        <taxon>Lacertidae</taxon>
        <taxon>Podarcis</taxon>
    </lineage>
</organism>
<dbReference type="Pfam" id="PF17229">
    <property type="entry name" value="SMG1_N"/>
    <property type="match status" value="1"/>
</dbReference>
<evidence type="ECO:0000259" key="2">
    <source>
        <dbReference type="Pfam" id="PF17229"/>
    </source>
</evidence>
<reference evidence="3 4" key="1">
    <citation type="journal article" date="2019" name="Proc. Natl. Acad. Sci. U.S.A.">
        <title>Regulatory changes in pterin and carotenoid genes underlie balanced color polymorphisms in the wall lizard.</title>
        <authorList>
            <person name="Andrade P."/>
            <person name="Pinho C."/>
            <person name="Perez I de Lanuza G."/>
            <person name="Afonso S."/>
            <person name="Brejcha J."/>
            <person name="Rubin C.J."/>
            <person name="Wallerman O."/>
            <person name="Pereira P."/>
            <person name="Sabatino S.J."/>
            <person name="Bellati A."/>
            <person name="Pellitteri-Rosa D."/>
            <person name="Bosakova Z."/>
            <person name="Bunikis I."/>
            <person name="Carretero M.A."/>
            <person name="Feiner N."/>
            <person name="Marsik P."/>
            <person name="Pauperio F."/>
            <person name="Salvi D."/>
            <person name="Soler L."/>
            <person name="While G.M."/>
            <person name="Uller T."/>
            <person name="Font E."/>
            <person name="Andersson L."/>
            <person name="Carneiro M."/>
        </authorList>
    </citation>
    <scope>NUCLEOTIDE SEQUENCE</scope>
</reference>
<dbReference type="GeneTree" id="ENSGT00940000154776"/>
<evidence type="ECO:0000313" key="3">
    <source>
        <dbReference type="Ensembl" id="ENSPMRP00000029866.1"/>
    </source>
</evidence>
<dbReference type="Ensembl" id="ENSPMRT00000031675.1">
    <property type="protein sequence ID" value="ENSPMRP00000029866.1"/>
    <property type="gene ID" value="ENSPMRG00000019316.1"/>
</dbReference>
<name>A0A670JZ63_PODMU</name>
<feature type="compositionally biased region" description="Polar residues" evidence="1">
    <location>
        <begin position="11"/>
        <end position="46"/>
    </location>
</feature>
<reference evidence="3" key="3">
    <citation type="submission" date="2025-09" db="UniProtKB">
        <authorList>
            <consortium name="Ensembl"/>
        </authorList>
    </citation>
    <scope>IDENTIFICATION</scope>
</reference>
<dbReference type="Proteomes" id="UP000472272">
    <property type="component" value="Chromosome 14"/>
</dbReference>
<evidence type="ECO:0000313" key="4">
    <source>
        <dbReference type="Proteomes" id="UP000472272"/>
    </source>
</evidence>
<keyword evidence="4" id="KW-1185">Reference proteome</keyword>
<proteinExistence type="predicted"/>
<dbReference type="InterPro" id="IPR035175">
    <property type="entry name" value="SMG1_N"/>
</dbReference>
<feature type="domain" description="Serine/threonine-protein kinase SMG1 N-terminal" evidence="2">
    <location>
        <begin position="34"/>
        <end position="140"/>
    </location>
</feature>